<proteinExistence type="predicted"/>
<organism evidence="1 2">
    <name type="scientific">Flavobacterium hercynium</name>
    <dbReference type="NCBI Taxonomy" id="387094"/>
    <lineage>
        <taxon>Bacteria</taxon>
        <taxon>Pseudomonadati</taxon>
        <taxon>Bacteroidota</taxon>
        <taxon>Flavobacteriia</taxon>
        <taxon>Flavobacteriales</taxon>
        <taxon>Flavobacteriaceae</taxon>
        <taxon>Flavobacterium</taxon>
    </lineage>
</organism>
<dbReference type="Proteomes" id="UP000198345">
    <property type="component" value="Unassembled WGS sequence"/>
</dbReference>
<dbReference type="EMBL" id="MUGW01000008">
    <property type="protein sequence ID" value="OXA94992.1"/>
    <property type="molecule type" value="Genomic_DNA"/>
</dbReference>
<evidence type="ECO:0000313" key="2">
    <source>
        <dbReference type="Proteomes" id="UP000198345"/>
    </source>
</evidence>
<dbReference type="AlphaFoldDB" id="A0A226HLH4"/>
<gene>
    <name evidence="1" type="ORF">B0A66_04540</name>
</gene>
<sequence>MLYIWLAKNAFYMKRITTLFLLFLVQIVFSQSVDLDPYHFNLSYVRLPFSPVLEKQNRTFSVKIKADGIPTFNIEEGYISDDIIIDGFKNVPENGYFSISVSLYEPSIASSEIKRIVRKEKDVYGVEQTIITYKAIVNCKERGSYKLDCAGDPSFNRLFSLDREYTLERDCNNPDEGKAFVVAVLKTIGNDFLESVASNITEQLSGSYGFVIQQTTDFLWILDSKKHPEFDNSKKALTDIRAAFNKMRYNQEITPVKVELDKTIQYLKAIDTRFTAEDRKDKKLRYSAYYNLATIYYYLDMPDESDIWCNKLIANKYDASDGEGMKARNETLRKRFAINKITTTHLDVEPRTNGIVDNSNDDKAVGANHSFKEDKEYGLVKLVLKTNDTISAYTKLSKLLNLDQIIKVSIPDSNGLHVAFKTFNASDVSNVIVGEYDFYSTVSFKAATQVSGGGQPVARFVRDVLNGKTISLYECYNGEIIIKKQGDQHGASTSSVGWQMNTRTKFIELARSCPKLAARANKNEFGNDLNSLRVFVEALDMCK</sequence>
<reference evidence="1 2" key="1">
    <citation type="submission" date="2016-11" db="EMBL/GenBank/DDBJ databases">
        <title>Whole genomes of Flavobacteriaceae.</title>
        <authorList>
            <person name="Stine C."/>
            <person name="Li C."/>
            <person name="Tadesse D."/>
        </authorList>
    </citation>
    <scope>NUCLEOTIDE SEQUENCE [LARGE SCALE GENOMIC DNA]</scope>
    <source>
        <strain evidence="1 2">DSM 18292</strain>
    </source>
</reference>
<accession>A0A226HLH4</accession>
<evidence type="ECO:0000313" key="1">
    <source>
        <dbReference type="EMBL" id="OXA94992.1"/>
    </source>
</evidence>
<protein>
    <submittedName>
        <fullName evidence="1">Uncharacterized protein</fullName>
    </submittedName>
</protein>
<comment type="caution">
    <text evidence="1">The sequence shown here is derived from an EMBL/GenBank/DDBJ whole genome shotgun (WGS) entry which is preliminary data.</text>
</comment>
<keyword evidence="2" id="KW-1185">Reference proteome</keyword>
<name>A0A226HLH4_9FLAO</name>